<dbReference type="Pfam" id="PF09995">
    <property type="entry name" value="MPAB_Lcp_cat"/>
    <property type="match status" value="1"/>
</dbReference>
<protein>
    <recommendedName>
        <fullName evidence="1">ER-bound oxygenase mpaB/mpaB'/Rubber oxygenase catalytic domain-containing protein</fullName>
    </recommendedName>
</protein>
<evidence type="ECO:0000313" key="3">
    <source>
        <dbReference type="Proteomes" id="UP001489004"/>
    </source>
</evidence>
<proteinExistence type="predicted"/>
<dbReference type="InterPro" id="IPR046366">
    <property type="entry name" value="MPAB"/>
</dbReference>
<dbReference type="InterPro" id="IPR018713">
    <property type="entry name" value="MPAB/Lcp_cat_dom"/>
</dbReference>
<dbReference type="GO" id="GO:0016491">
    <property type="term" value="F:oxidoreductase activity"/>
    <property type="evidence" value="ECO:0007669"/>
    <property type="project" value="InterPro"/>
</dbReference>
<dbReference type="PANTHER" id="PTHR36124">
    <property type="match status" value="1"/>
</dbReference>
<feature type="domain" description="ER-bound oxygenase mpaB/mpaB'/Rubber oxygenase catalytic" evidence="1">
    <location>
        <begin position="4"/>
        <end position="119"/>
    </location>
</feature>
<gene>
    <name evidence="2" type="ORF">WJX72_005910</name>
</gene>
<organism evidence="2 3">
    <name type="scientific">[Myrmecia] bisecta</name>
    <dbReference type="NCBI Taxonomy" id="41462"/>
    <lineage>
        <taxon>Eukaryota</taxon>
        <taxon>Viridiplantae</taxon>
        <taxon>Chlorophyta</taxon>
        <taxon>core chlorophytes</taxon>
        <taxon>Trebouxiophyceae</taxon>
        <taxon>Trebouxiales</taxon>
        <taxon>Trebouxiaceae</taxon>
        <taxon>Myrmecia</taxon>
    </lineage>
</organism>
<comment type="caution">
    <text evidence="2">The sequence shown here is derived from an EMBL/GenBank/DDBJ whole genome shotgun (WGS) entry which is preliminary data.</text>
</comment>
<dbReference type="AlphaFoldDB" id="A0AAW1QS00"/>
<dbReference type="Proteomes" id="UP001489004">
    <property type="component" value="Unassembled WGS sequence"/>
</dbReference>
<dbReference type="EMBL" id="JALJOR010000002">
    <property type="protein sequence ID" value="KAK9823847.1"/>
    <property type="molecule type" value="Genomic_DNA"/>
</dbReference>
<keyword evidence="3" id="KW-1185">Reference proteome</keyword>
<reference evidence="2 3" key="1">
    <citation type="journal article" date="2024" name="Nat. Commun.">
        <title>Phylogenomics reveals the evolutionary origins of lichenization in chlorophyte algae.</title>
        <authorList>
            <person name="Puginier C."/>
            <person name="Libourel C."/>
            <person name="Otte J."/>
            <person name="Skaloud P."/>
            <person name="Haon M."/>
            <person name="Grisel S."/>
            <person name="Petersen M."/>
            <person name="Berrin J.G."/>
            <person name="Delaux P.M."/>
            <person name="Dal Grande F."/>
            <person name="Keller J."/>
        </authorList>
    </citation>
    <scope>NUCLEOTIDE SEQUENCE [LARGE SCALE GENOMIC DNA]</scope>
    <source>
        <strain evidence="2 3">SAG 2043</strain>
    </source>
</reference>
<dbReference type="PANTHER" id="PTHR36124:SF1">
    <property type="entry name" value="ER-BOUND OXYGENASE MPAB_MPAB'_RUBBER OXYGENASE CATALYTIC DOMAIN-CONTAINING PROTEIN"/>
    <property type="match status" value="1"/>
</dbReference>
<evidence type="ECO:0000313" key="2">
    <source>
        <dbReference type="EMBL" id="KAK9823847.1"/>
    </source>
</evidence>
<name>A0AAW1QS00_9CHLO</name>
<sequence>MIYTLSVFIVEPVRWAARWDFRPFTAREREAFYNYWREIGEKMDIKGIPPSYDAFEQWNLRFEAEHMVYAATNAQVAVDTFALFLSDFPPAWHGAVLTAGTALMDKRLRRAMGYPDPPSLVTALVAATLNLRKWFVGYLLPPRSFANRTQRTLPTKEPYCPEMRLHASLPSYAGGAKLVHAARADGYRISELGPPGFKQGLGELGNGSGKLYKHFPRPRPEITPSP</sequence>
<accession>A0AAW1QS00</accession>
<evidence type="ECO:0000259" key="1">
    <source>
        <dbReference type="Pfam" id="PF09995"/>
    </source>
</evidence>